<feature type="region of interest" description="Disordered" evidence="1">
    <location>
        <begin position="480"/>
        <end position="508"/>
    </location>
</feature>
<dbReference type="STRING" id="1486859.SAMN05444273_105270"/>
<dbReference type="Pfam" id="PF13646">
    <property type="entry name" value="HEAT_2"/>
    <property type="match status" value="1"/>
</dbReference>
<evidence type="ECO:0000313" key="2">
    <source>
        <dbReference type="EMBL" id="SHF36249.1"/>
    </source>
</evidence>
<dbReference type="SMART" id="SM00567">
    <property type="entry name" value="EZ_HEAT"/>
    <property type="match status" value="5"/>
</dbReference>
<evidence type="ECO:0000313" key="3">
    <source>
        <dbReference type="Proteomes" id="UP000184144"/>
    </source>
</evidence>
<dbReference type="Proteomes" id="UP000184144">
    <property type="component" value="Unassembled WGS sequence"/>
</dbReference>
<dbReference type="InterPro" id="IPR004155">
    <property type="entry name" value="PBS_lyase_HEAT"/>
</dbReference>
<accession>A0A1M5B1B6</accession>
<keyword evidence="3" id="KW-1185">Reference proteome</keyword>
<proteinExistence type="predicted"/>
<organism evidence="2 3">
    <name type="scientific">Litoreibacter ascidiaceicola</name>
    <dbReference type="NCBI Taxonomy" id="1486859"/>
    <lineage>
        <taxon>Bacteria</taxon>
        <taxon>Pseudomonadati</taxon>
        <taxon>Pseudomonadota</taxon>
        <taxon>Alphaproteobacteria</taxon>
        <taxon>Rhodobacterales</taxon>
        <taxon>Roseobacteraceae</taxon>
        <taxon>Litoreibacter</taxon>
    </lineage>
</organism>
<gene>
    <name evidence="2" type="ORF">SAMN05444273_105270</name>
</gene>
<dbReference type="AlphaFoldDB" id="A0A1M5B1B6"/>
<dbReference type="EMBL" id="FQUV01000005">
    <property type="protein sequence ID" value="SHF36249.1"/>
    <property type="molecule type" value="Genomic_DNA"/>
</dbReference>
<protein>
    <submittedName>
        <fullName evidence="2">HEAT repeat</fullName>
    </submittedName>
</protein>
<dbReference type="RefSeq" id="WP_073144150.1">
    <property type="nucleotide sequence ID" value="NZ_FQUV01000005.1"/>
</dbReference>
<name>A0A1M5B1B6_9RHOB</name>
<evidence type="ECO:0000256" key="1">
    <source>
        <dbReference type="SAM" id="MobiDB-lite"/>
    </source>
</evidence>
<reference evidence="3" key="1">
    <citation type="submission" date="2016-11" db="EMBL/GenBank/DDBJ databases">
        <authorList>
            <person name="Varghese N."/>
            <person name="Submissions S."/>
        </authorList>
    </citation>
    <scope>NUCLEOTIDE SEQUENCE [LARGE SCALE GENOMIC DNA]</scope>
    <source>
        <strain evidence="3">DSM 100566</strain>
    </source>
</reference>
<dbReference type="Gene3D" id="1.25.10.10">
    <property type="entry name" value="Leucine-rich Repeat Variant"/>
    <property type="match status" value="3"/>
</dbReference>
<dbReference type="InterPro" id="IPR011989">
    <property type="entry name" value="ARM-like"/>
</dbReference>
<sequence>MLGNSAIPATDHLDPIRLILEHLSNGNEVIRTGAVRAVAAIGLHDNRVHDALLASLLDEDPDVRTDAMDALVLCGKPEEVDTLRLSLCGDPVREVKHAAIQALAKLNDAASIPIFRQLVASRASDDVAWEDDSDAWDDWLDVQVAVIKALGEMNAKGSIQDILAARDDEEGQVLDGPVFAALAAMGSDGAVWLLSIAQTETGLGRKRALEALANMRSELLHDYLDVIVKDSAADVRRLALPLLKNDDDRVEALTLHDPDENLRCEALSHFAAARPDIVVKSLSDPSELVQAAALDQVQLPLDVELHASLIANVLAWVSISKSSLATAAARILPRLAPEMALEPLLDLVRDTTRPLEARLAAVSSLAHLNDASSTERLVALLSNETQQVRTVALTRLVERCNDGDSSAGHALAMSIDGTLLSPDKAIVTHVDEDGSDLAMSKIDTPPRGHVKISRDGKIVEVEKGEGVDSAQSTLSALQSEESQFVEAELAEDTPEESGAKRKHRRPVEGPDAIADDLRVVALGIAGRANDRAIETAVFDACESEDDALRLAAWRALEQRAEAGLLNAQPEVDIEVGLTDENPAIRSATANILAMTPETTHALRGALLDPDALVRAIALRHCSSDGEAITALSDSTLVVRVAALERILASKDTGLAALVFDTLVKAERIDTLADACSKSDEILTLSIQALAETEISPKRAHVLLEAVARSRPVYG</sequence>
<dbReference type="OrthoDB" id="7787289at2"/>
<dbReference type="InterPro" id="IPR016024">
    <property type="entry name" value="ARM-type_fold"/>
</dbReference>
<dbReference type="SUPFAM" id="SSF48371">
    <property type="entry name" value="ARM repeat"/>
    <property type="match status" value="2"/>
</dbReference>